<reference evidence="5 6" key="1">
    <citation type="submission" date="2018-08" db="EMBL/GenBank/DDBJ databases">
        <title>Aphanomyces genome sequencing and annotation.</title>
        <authorList>
            <person name="Minardi D."/>
            <person name="Oidtmann B."/>
            <person name="Van Der Giezen M."/>
            <person name="Studholme D.J."/>
        </authorList>
    </citation>
    <scope>NUCLEOTIDE SEQUENCE [LARGE SCALE GENOMIC DNA]</scope>
    <source>
        <strain evidence="4 5">Da</strain>
        <strain evidence="3 6">Sv</strain>
    </source>
</reference>
<comment type="caution">
    <text evidence="3">The sequence shown here is derived from an EMBL/GenBank/DDBJ whole genome shotgun (WGS) entry which is preliminary data.</text>
</comment>
<feature type="compositionally biased region" description="Polar residues" evidence="1">
    <location>
        <begin position="229"/>
        <end position="245"/>
    </location>
</feature>
<dbReference type="EMBL" id="QUTG01007954">
    <property type="protein sequence ID" value="RHY81729.1"/>
    <property type="molecule type" value="Genomic_DNA"/>
</dbReference>
<dbReference type="Proteomes" id="UP000285430">
    <property type="component" value="Unassembled WGS sequence"/>
</dbReference>
<dbReference type="EMBL" id="QUTH01007366">
    <property type="protein sequence ID" value="RHZ04819.1"/>
    <property type="molecule type" value="Genomic_DNA"/>
</dbReference>
<dbReference type="InterPro" id="IPR011993">
    <property type="entry name" value="PH-like_dom_sf"/>
</dbReference>
<evidence type="ECO:0000313" key="5">
    <source>
        <dbReference type="Proteomes" id="UP000285430"/>
    </source>
</evidence>
<dbReference type="Proteomes" id="UP000285712">
    <property type="component" value="Unassembled WGS sequence"/>
</dbReference>
<dbReference type="SUPFAM" id="SSF50729">
    <property type="entry name" value="PH domain-like"/>
    <property type="match status" value="1"/>
</dbReference>
<evidence type="ECO:0000313" key="4">
    <source>
        <dbReference type="EMBL" id="RHZ04819.1"/>
    </source>
</evidence>
<gene>
    <name evidence="3" type="ORF">DYB35_012530</name>
    <name evidence="4" type="ORF">DYB37_009909</name>
</gene>
<evidence type="ECO:0000313" key="3">
    <source>
        <dbReference type="EMBL" id="RHY81729.1"/>
    </source>
</evidence>
<feature type="region of interest" description="Disordered" evidence="1">
    <location>
        <begin position="199"/>
        <end position="245"/>
    </location>
</feature>
<name>A0A3R7B5H2_APHAT</name>
<evidence type="ECO:0000313" key="6">
    <source>
        <dbReference type="Proteomes" id="UP000285712"/>
    </source>
</evidence>
<dbReference type="AlphaFoldDB" id="A0A3R7B5H2"/>
<sequence length="526" mass="58222">MPPTPLSFHDAATSRPQSSRAPAKSLDEASISVAERAKLVRQHGYLLKKTLFRGLRAQYYSINYYSAKLHCFADYNDYNMWNSQGQPQDSLSSNSPGGKKVVTPLRKHHILAVDEDTSTKWKLVLTIRKTNSMSGKTDKMVLIAESADEFSDWIDAFHDVLQCTSFQERTSHAKSWVESITASARHSLFRPLQQVDGSSRSYCAPNTPTGVSSPLTSRSSRHRHAGPSLSASTPPSHDHPFSSSKTLPLQQRNIVLLGAANGSTMHVSESKLARAKYELDQLLAEPGTVRPYRGLVEVLSTIASHFIAHMFFALAFTLYYTHQDDSTCSVHPLLPTDDSTEWLHGRPDYTLTDLAYLKGRSRFHDPHSVATTLETALRIFVMDVAQKPIVSQWQSIALPTFRFQCNDNAPLCGPEALAGLRHSLLGLVPAATSSMDRVADVFGAGCPLEVLHVYTTSPSFYFAWRQWGAFTGTFDGRRGNGDIVQVTGFGHMLLDMEGCHMHSLHLFCHDNALEHALQSICAVSST</sequence>
<accession>A0A3R7B5H2</accession>
<organism evidence="3 6">
    <name type="scientific">Aphanomyces astaci</name>
    <name type="common">Crayfish plague agent</name>
    <dbReference type="NCBI Taxonomy" id="112090"/>
    <lineage>
        <taxon>Eukaryota</taxon>
        <taxon>Sar</taxon>
        <taxon>Stramenopiles</taxon>
        <taxon>Oomycota</taxon>
        <taxon>Saprolegniomycetes</taxon>
        <taxon>Saprolegniales</taxon>
        <taxon>Verrucalvaceae</taxon>
        <taxon>Aphanomyces</taxon>
    </lineage>
</organism>
<dbReference type="InterPro" id="IPR053218">
    <property type="entry name" value="Pathogen-related_defense"/>
</dbReference>
<dbReference type="Gene3D" id="2.30.29.30">
    <property type="entry name" value="Pleckstrin-homology domain (PH domain)/Phosphotyrosine-binding domain (PTB)"/>
    <property type="match status" value="1"/>
</dbReference>
<dbReference type="InterPro" id="IPR001849">
    <property type="entry name" value="PH_domain"/>
</dbReference>
<feature type="region of interest" description="Disordered" evidence="1">
    <location>
        <begin position="1"/>
        <end position="26"/>
    </location>
</feature>
<feature type="compositionally biased region" description="Polar residues" evidence="1">
    <location>
        <begin position="199"/>
        <end position="218"/>
    </location>
</feature>
<dbReference type="PANTHER" id="PTHR31723:SF10">
    <property type="entry name" value="PATHOGEN-RELATED PROTEIN"/>
    <property type="match status" value="1"/>
</dbReference>
<evidence type="ECO:0000256" key="1">
    <source>
        <dbReference type="SAM" id="MobiDB-lite"/>
    </source>
</evidence>
<dbReference type="PROSITE" id="PS50003">
    <property type="entry name" value="PH_DOMAIN"/>
    <property type="match status" value="1"/>
</dbReference>
<dbReference type="PANTHER" id="PTHR31723">
    <property type="entry name" value="PATHOGENESIS-RELATED FAMILY PROTEIN"/>
    <property type="match status" value="1"/>
</dbReference>
<evidence type="ECO:0000259" key="2">
    <source>
        <dbReference type="PROSITE" id="PS50003"/>
    </source>
</evidence>
<proteinExistence type="predicted"/>
<feature type="domain" description="PH" evidence="2">
    <location>
        <begin position="39"/>
        <end position="162"/>
    </location>
</feature>
<protein>
    <recommendedName>
        <fullName evidence="2">PH domain-containing protein</fullName>
    </recommendedName>
</protein>